<protein>
    <submittedName>
        <fullName evidence="1">Uncharacterized protein</fullName>
    </submittedName>
</protein>
<dbReference type="AlphaFoldDB" id="A0A0J7XWI2"/>
<dbReference type="Proteomes" id="UP000052232">
    <property type="component" value="Unassembled WGS sequence"/>
</dbReference>
<evidence type="ECO:0000313" key="2">
    <source>
        <dbReference type="Proteomes" id="UP000052232"/>
    </source>
</evidence>
<proteinExistence type="predicted"/>
<dbReference type="PATRIC" id="fig|1420583.3.peg.2582"/>
<comment type="caution">
    <text evidence="1">The sequence shown here is derived from an EMBL/GenBank/DDBJ whole genome shotgun (WGS) entry which is preliminary data.</text>
</comment>
<dbReference type="STRING" id="1420583.V473_13870"/>
<dbReference type="EMBL" id="JACT01000002">
    <property type="protein sequence ID" value="KMS55947.1"/>
    <property type="molecule type" value="Genomic_DNA"/>
</dbReference>
<gene>
    <name evidence="1" type="ORF">V473_13870</name>
</gene>
<sequence length="38" mass="4399">MSSKTTSIAPGDRFREFAARKVSEGRYGRFRFRRLFGG</sequence>
<reference evidence="1 2" key="1">
    <citation type="journal article" date="2015" name="G3 (Bethesda)">
        <title>Insights into Ongoing Evolution of the Hexachlorocyclohexane Catabolic Pathway from Comparative Genomics of Ten Sphingomonadaceae Strains.</title>
        <authorList>
            <person name="Pearce S.L."/>
            <person name="Oakeshott J.G."/>
            <person name="Pandey G."/>
        </authorList>
    </citation>
    <scope>NUCLEOTIDE SEQUENCE [LARGE SCALE GENOMIC DNA]</scope>
    <source>
        <strain evidence="1 2">LL01</strain>
    </source>
</reference>
<keyword evidence="2" id="KW-1185">Reference proteome</keyword>
<name>A0A0J7XWI2_9SPHN</name>
<evidence type="ECO:0000313" key="1">
    <source>
        <dbReference type="EMBL" id="KMS55947.1"/>
    </source>
</evidence>
<organism evidence="1 2">
    <name type="scientific">Sphingobium cupriresistens LL01</name>
    <dbReference type="NCBI Taxonomy" id="1420583"/>
    <lineage>
        <taxon>Bacteria</taxon>
        <taxon>Pseudomonadati</taxon>
        <taxon>Pseudomonadota</taxon>
        <taxon>Alphaproteobacteria</taxon>
        <taxon>Sphingomonadales</taxon>
        <taxon>Sphingomonadaceae</taxon>
        <taxon>Sphingobium</taxon>
    </lineage>
</organism>
<accession>A0A0J7XWI2</accession>